<dbReference type="CDD" id="cd11026">
    <property type="entry name" value="CYP2"/>
    <property type="match status" value="2"/>
</dbReference>
<keyword evidence="11" id="KW-0492">Microsome</keyword>
<comment type="catalytic activity">
    <reaction evidence="19">
        <text>(5Z,8Z,11Z,14Z)-eicosatetraenoate + reduced [NADPH--hemoprotein reductase] + O2 = 19-hydroxy-(5Z,8Z,11Z,14Z)-eicosatetraenoate + oxidized [NADPH--hemoprotein reductase] + H2O + H(+)</text>
        <dbReference type="Rhea" id="RHEA:39759"/>
        <dbReference type="Rhea" id="RHEA-COMP:11964"/>
        <dbReference type="Rhea" id="RHEA-COMP:11965"/>
        <dbReference type="ChEBI" id="CHEBI:15377"/>
        <dbReference type="ChEBI" id="CHEBI:15378"/>
        <dbReference type="ChEBI" id="CHEBI:15379"/>
        <dbReference type="ChEBI" id="CHEBI:32395"/>
        <dbReference type="ChEBI" id="CHEBI:57618"/>
        <dbReference type="ChEBI" id="CHEBI:58210"/>
        <dbReference type="ChEBI" id="CHEBI:76627"/>
    </reaction>
    <physiologicalReaction direction="left-to-right" evidence="19">
        <dbReference type="Rhea" id="RHEA:39760"/>
    </physiologicalReaction>
</comment>
<name>A0AAD8ZUL0_9TELE</name>
<keyword evidence="14 27" id="KW-0408">Iron</keyword>
<keyword evidence="17" id="KW-0496">Mitochondrion</keyword>
<comment type="catalytic activity">
    <reaction evidence="20">
        <text>(5Z,8Z,11Z,14Z)-eicosatetraenoate + reduced [NADPH--hemoprotein reductase] + O2 = 20-hydroxy-(5Z,8Z,11Z,14Z)-eicosatetraenoate + oxidized [NADPH--hemoprotein reductase] + H2O + H(+)</text>
        <dbReference type="Rhea" id="RHEA:39755"/>
        <dbReference type="Rhea" id="RHEA-COMP:11964"/>
        <dbReference type="Rhea" id="RHEA-COMP:11965"/>
        <dbReference type="ChEBI" id="CHEBI:15377"/>
        <dbReference type="ChEBI" id="CHEBI:15378"/>
        <dbReference type="ChEBI" id="CHEBI:15379"/>
        <dbReference type="ChEBI" id="CHEBI:32395"/>
        <dbReference type="ChEBI" id="CHEBI:57618"/>
        <dbReference type="ChEBI" id="CHEBI:58210"/>
        <dbReference type="ChEBI" id="CHEBI:76624"/>
    </reaction>
    <physiologicalReaction direction="left-to-right" evidence="20">
        <dbReference type="Rhea" id="RHEA:39756"/>
    </physiologicalReaction>
</comment>
<dbReference type="Gene3D" id="1.10.630.10">
    <property type="entry name" value="Cytochrome P450"/>
    <property type="match status" value="3"/>
</dbReference>
<comment type="function">
    <text evidence="23">A cytochrome P450 monooxygenase involved in the metabolism of arachidonic acid and its conjugates. Mechanistically, uses molecular oxygen inserting one oxygen atom into a substrate, and reducing the second into a water molecule, with two electrons provided by NADPH via cytochrome P450 reductase (CPR; NADPH-ferrihemoprotein reductase). Acts as an omega and omega-1 hydroxylase for arachidonic acid and possibly for other long chain fatty acids. May modulate the arachidonic acid signaling pathway and play a role in other fatty acid signaling processes. May down-regulate the biological activities of N-arachidonoyl-serotonin, an endocannabinoid that has anti-nociceptive effects through inhibition of fatty acid amide hydrolase FAAH, TRPV1 receptor and T-type calcium channels. Catalyzes C-2 oxidation of the indole ring of N-arachidonoyl-serotonin forming a less active product 2-oxo-N-arachidonoyl-serotonin.</text>
</comment>
<dbReference type="PRINTS" id="PR00385">
    <property type="entry name" value="P450"/>
</dbReference>
<gene>
    <name evidence="29" type="ORF">P4O66_020768</name>
</gene>
<dbReference type="Pfam" id="PF00067">
    <property type="entry name" value="p450"/>
    <property type="match status" value="5"/>
</dbReference>
<organism evidence="29 30">
    <name type="scientific">Electrophorus voltai</name>
    <dbReference type="NCBI Taxonomy" id="2609070"/>
    <lineage>
        <taxon>Eukaryota</taxon>
        <taxon>Metazoa</taxon>
        <taxon>Chordata</taxon>
        <taxon>Craniata</taxon>
        <taxon>Vertebrata</taxon>
        <taxon>Euteleostomi</taxon>
        <taxon>Actinopterygii</taxon>
        <taxon>Neopterygii</taxon>
        <taxon>Teleostei</taxon>
        <taxon>Ostariophysi</taxon>
        <taxon>Gymnotiformes</taxon>
        <taxon>Gymnotoidei</taxon>
        <taxon>Gymnotidae</taxon>
        <taxon>Electrophorus</taxon>
    </lineage>
</organism>
<evidence type="ECO:0000256" key="7">
    <source>
        <dbReference type="ARBA" id="ARBA00022692"/>
    </source>
</evidence>
<evidence type="ECO:0000256" key="22">
    <source>
        <dbReference type="ARBA" id="ARBA00052378"/>
    </source>
</evidence>
<dbReference type="InterPro" id="IPR008069">
    <property type="entry name" value="Cyt_P450_E_grp-I_CYP2D-like"/>
</dbReference>
<comment type="similarity">
    <text evidence="5">Belongs to the cytochrome P450 family.</text>
</comment>
<dbReference type="PROSITE" id="PS00086">
    <property type="entry name" value="CYTOCHROME_P450"/>
    <property type="match status" value="3"/>
</dbReference>
<evidence type="ECO:0000256" key="1">
    <source>
        <dbReference type="ARBA" id="ARBA00001971"/>
    </source>
</evidence>
<keyword evidence="16" id="KW-0443">Lipid metabolism</keyword>
<keyword evidence="18 28" id="KW-0472">Membrane</keyword>
<dbReference type="GO" id="GO:0006082">
    <property type="term" value="P:organic acid metabolic process"/>
    <property type="evidence" value="ECO:0007669"/>
    <property type="project" value="TreeGrafter"/>
</dbReference>
<evidence type="ECO:0000256" key="2">
    <source>
        <dbReference type="ARBA" id="ARBA00004154"/>
    </source>
</evidence>
<evidence type="ECO:0000256" key="15">
    <source>
        <dbReference type="ARBA" id="ARBA00023033"/>
    </source>
</evidence>
<dbReference type="PANTHER" id="PTHR24300:SF326">
    <property type="entry name" value="CYTOCHROME P450-RELATED"/>
    <property type="match status" value="1"/>
</dbReference>
<keyword evidence="7 28" id="KW-0812">Transmembrane</keyword>
<dbReference type="EMBL" id="JAROKS010000005">
    <property type="protein sequence ID" value="KAK1803750.1"/>
    <property type="molecule type" value="Genomic_DNA"/>
</dbReference>
<evidence type="ECO:0000256" key="10">
    <source>
        <dbReference type="ARBA" id="ARBA00022824"/>
    </source>
</evidence>
<keyword evidence="13" id="KW-0560">Oxidoreductase</keyword>
<proteinExistence type="inferred from homology"/>
<keyword evidence="6 27" id="KW-0349">Heme</keyword>
<dbReference type="GO" id="GO:0102033">
    <property type="term" value="F:long-chain fatty acid omega-hydroxylase activity"/>
    <property type="evidence" value="ECO:0007669"/>
    <property type="project" value="UniProtKB-EC"/>
</dbReference>
<feature type="transmembrane region" description="Helical" evidence="28">
    <location>
        <begin position="12"/>
        <end position="30"/>
    </location>
</feature>
<comment type="caution">
    <text evidence="29">The sequence shown here is derived from an EMBL/GenBank/DDBJ whole genome shotgun (WGS) entry which is preliminary data.</text>
</comment>
<evidence type="ECO:0000256" key="19">
    <source>
        <dbReference type="ARBA" id="ARBA00049206"/>
    </source>
</evidence>
<evidence type="ECO:0000256" key="23">
    <source>
        <dbReference type="ARBA" id="ARBA00058812"/>
    </source>
</evidence>
<keyword evidence="8 27" id="KW-0479">Metal-binding</keyword>
<evidence type="ECO:0000256" key="5">
    <source>
        <dbReference type="ARBA" id="ARBA00010617"/>
    </source>
</evidence>
<evidence type="ECO:0000256" key="14">
    <source>
        <dbReference type="ARBA" id="ARBA00023004"/>
    </source>
</evidence>
<dbReference type="FunFam" id="1.10.630.10:FF:000004">
    <property type="entry name" value="cytochrome P450 2D15 isoform X1"/>
    <property type="match status" value="2"/>
</dbReference>
<keyword evidence="15" id="KW-0503">Monooxygenase</keyword>
<evidence type="ECO:0000256" key="26">
    <source>
        <dbReference type="ARBA" id="ARBA00079181"/>
    </source>
</evidence>
<comment type="subcellular location">
    <subcellularLocation>
        <location evidence="4">Endoplasmic reticulum membrane</location>
        <topology evidence="4">Multi-pass membrane protein</topology>
    </subcellularLocation>
    <subcellularLocation>
        <location evidence="2">Microsome membrane</location>
        <topology evidence="2">Multi-pass membrane protein</topology>
    </subcellularLocation>
    <subcellularLocation>
        <location evidence="3">Mitochondrion inner membrane</location>
        <topology evidence="3">Multi-pass membrane protein</topology>
    </subcellularLocation>
</comment>
<dbReference type="GO" id="GO:0005743">
    <property type="term" value="C:mitochondrial inner membrane"/>
    <property type="evidence" value="ECO:0007669"/>
    <property type="project" value="UniProtKB-SubCell"/>
</dbReference>
<dbReference type="EC" id="1.14.14.80" evidence="24"/>
<dbReference type="GO" id="GO:0006629">
    <property type="term" value="P:lipid metabolic process"/>
    <property type="evidence" value="ECO:0007669"/>
    <property type="project" value="UniProtKB-KW"/>
</dbReference>
<dbReference type="InterPro" id="IPR036396">
    <property type="entry name" value="Cyt_P450_sf"/>
</dbReference>
<dbReference type="InterPro" id="IPR017972">
    <property type="entry name" value="Cyt_P450_CS"/>
</dbReference>
<dbReference type="GO" id="GO:0020037">
    <property type="term" value="F:heme binding"/>
    <property type="evidence" value="ECO:0007669"/>
    <property type="project" value="InterPro"/>
</dbReference>
<evidence type="ECO:0000256" key="16">
    <source>
        <dbReference type="ARBA" id="ARBA00023098"/>
    </source>
</evidence>
<evidence type="ECO:0000256" key="24">
    <source>
        <dbReference type="ARBA" id="ARBA00066560"/>
    </source>
</evidence>
<dbReference type="GO" id="GO:0006805">
    <property type="term" value="P:xenobiotic metabolic process"/>
    <property type="evidence" value="ECO:0007669"/>
    <property type="project" value="TreeGrafter"/>
</dbReference>
<dbReference type="InterPro" id="IPR001128">
    <property type="entry name" value="Cyt_P450"/>
</dbReference>
<dbReference type="InterPro" id="IPR050182">
    <property type="entry name" value="Cytochrome_P450_fam2"/>
</dbReference>
<evidence type="ECO:0000256" key="20">
    <source>
        <dbReference type="ARBA" id="ARBA00051320"/>
    </source>
</evidence>
<dbReference type="PANTHER" id="PTHR24300">
    <property type="entry name" value="CYTOCHROME P450 508A4-RELATED"/>
    <property type="match status" value="1"/>
</dbReference>
<dbReference type="Proteomes" id="UP001239994">
    <property type="component" value="Unassembled WGS sequence"/>
</dbReference>
<dbReference type="FunFam" id="1.10.630.10:FF:000017">
    <property type="entry name" value="cytochrome P450 2U1 isoform X1"/>
    <property type="match status" value="1"/>
</dbReference>
<dbReference type="SUPFAM" id="SSF48264">
    <property type="entry name" value="Cytochrome P450"/>
    <property type="match status" value="3"/>
</dbReference>
<keyword evidence="10" id="KW-0256">Endoplasmic reticulum</keyword>
<evidence type="ECO:0000313" key="30">
    <source>
        <dbReference type="Proteomes" id="UP001239994"/>
    </source>
</evidence>
<keyword evidence="30" id="KW-1185">Reference proteome</keyword>
<dbReference type="PRINTS" id="PR00463">
    <property type="entry name" value="EP450I"/>
</dbReference>
<dbReference type="PRINTS" id="PR01686">
    <property type="entry name" value="EP450ICYP2D"/>
</dbReference>
<evidence type="ECO:0000256" key="4">
    <source>
        <dbReference type="ARBA" id="ARBA00004477"/>
    </source>
</evidence>
<evidence type="ECO:0000313" key="29">
    <source>
        <dbReference type="EMBL" id="KAK1803750.1"/>
    </source>
</evidence>
<dbReference type="GO" id="GO:0005789">
    <property type="term" value="C:endoplasmic reticulum membrane"/>
    <property type="evidence" value="ECO:0007669"/>
    <property type="project" value="UniProtKB-SubCell"/>
</dbReference>
<evidence type="ECO:0000256" key="28">
    <source>
        <dbReference type="SAM" id="Phobius"/>
    </source>
</evidence>
<accession>A0AAD8ZUL0</accession>
<evidence type="ECO:0000256" key="18">
    <source>
        <dbReference type="ARBA" id="ARBA00023136"/>
    </source>
</evidence>
<protein>
    <recommendedName>
        <fullName evidence="25">Cytochrome P450 2U1</fullName>
        <ecNumber evidence="24">1.14.14.80</ecNumber>
    </recommendedName>
    <alternativeName>
        <fullName evidence="26">Long-chain fatty acid omega-monooxygenase</fullName>
    </alternativeName>
</protein>
<evidence type="ECO:0000256" key="25">
    <source>
        <dbReference type="ARBA" id="ARBA00067282"/>
    </source>
</evidence>
<dbReference type="GO" id="GO:0005506">
    <property type="term" value="F:iron ion binding"/>
    <property type="evidence" value="ECO:0007669"/>
    <property type="project" value="InterPro"/>
</dbReference>
<keyword evidence="9" id="KW-0999">Mitochondrion inner membrane</keyword>
<evidence type="ECO:0000256" key="21">
    <source>
        <dbReference type="ARBA" id="ARBA00052159"/>
    </source>
</evidence>
<evidence type="ECO:0000256" key="13">
    <source>
        <dbReference type="ARBA" id="ARBA00023002"/>
    </source>
</evidence>
<evidence type="ECO:0000256" key="6">
    <source>
        <dbReference type="ARBA" id="ARBA00022617"/>
    </source>
</evidence>
<comment type="catalytic activity">
    <reaction evidence="22">
        <text>an omega-methyl-long-chain fatty acid + reduced [NADPH--hemoprotein reductase] + O2 = an omega-hydroxy-long-chain fatty acid + oxidized [NADPH--hemoprotein reductase] + H2O + H(+)</text>
        <dbReference type="Rhea" id="RHEA:56748"/>
        <dbReference type="Rhea" id="RHEA-COMP:11964"/>
        <dbReference type="Rhea" id="RHEA-COMP:11965"/>
        <dbReference type="ChEBI" id="CHEBI:15377"/>
        <dbReference type="ChEBI" id="CHEBI:15378"/>
        <dbReference type="ChEBI" id="CHEBI:15379"/>
        <dbReference type="ChEBI" id="CHEBI:57618"/>
        <dbReference type="ChEBI" id="CHEBI:58210"/>
        <dbReference type="ChEBI" id="CHEBI:140991"/>
        <dbReference type="ChEBI" id="CHEBI:140992"/>
        <dbReference type="EC" id="1.14.14.80"/>
    </reaction>
    <physiologicalReaction direction="left-to-right" evidence="22">
        <dbReference type="Rhea" id="RHEA:56749"/>
    </physiologicalReaction>
</comment>
<evidence type="ECO:0000256" key="12">
    <source>
        <dbReference type="ARBA" id="ARBA00022989"/>
    </source>
</evidence>
<evidence type="ECO:0000256" key="3">
    <source>
        <dbReference type="ARBA" id="ARBA00004448"/>
    </source>
</evidence>
<evidence type="ECO:0000256" key="11">
    <source>
        <dbReference type="ARBA" id="ARBA00022848"/>
    </source>
</evidence>
<dbReference type="InterPro" id="IPR002401">
    <property type="entry name" value="Cyt_P450_E_grp-I"/>
</dbReference>
<evidence type="ECO:0000256" key="27">
    <source>
        <dbReference type="PIRSR" id="PIRSR602401-1"/>
    </source>
</evidence>
<reference evidence="29" key="1">
    <citation type="submission" date="2023-03" db="EMBL/GenBank/DDBJ databases">
        <title>Electrophorus voltai genome.</title>
        <authorList>
            <person name="Bian C."/>
        </authorList>
    </citation>
    <scope>NUCLEOTIDE SEQUENCE</scope>
    <source>
        <strain evidence="29">CB-2022</strain>
        <tissue evidence="29">Muscle</tissue>
    </source>
</reference>
<evidence type="ECO:0000256" key="8">
    <source>
        <dbReference type="ARBA" id="ARBA00022723"/>
    </source>
</evidence>
<evidence type="ECO:0000256" key="17">
    <source>
        <dbReference type="ARBA" id="ARBA00023128"/>
    </source>
</evidence>
<sequence length="1428" mass="163474">MQSLLRYVDWVSAGLVLLVLLLSLLLLEIFRMNSSRSRTPPGPTPLPFVGTVLLVARDPMACIRSMSQYGEMCTMHLGRMPIIVLNSMELMKEAYINKGSVFSGRPFLPLIDWMYPGEGILMVTYGKVWKEQRRFVLHTLRNFGLGKKSVEERVKEEAQYLVQELQEHEGVVTLGFGFKDISGTLLNPIHPIMNAVSNIICSIVFGDRFDYNNKRFAQLLELLNENIRLAGEPAAQIFNLLPFIKHFPGPHQKIHRNASALLDFIQESVVEHRNTLDPENLRDFIDAYLVEMSKVRNKSTDNSMFHEENLITTTLDLFFAGTDTTATTLRWGLIFMMDNPNVQERCHEEIGRVLGYDRAPSMDDRSRLPYTYATVHEIQRLGNIVPLGVVHETTQPTQLRGYNIAKGTMIMTNLTAVFTDKEYWKHPETFNPENFLDEEGQFCKHEHFIPFSLGPRVCLGESLARTELFLFFTSLIQHLQFSWPPGAPRPNMDGNMALLVLLLSLLLLEVFRMNSSRSCTPPGPTPLPFLGNMHQILRDPMAHIRSLNQYGNMSTVYLGRKPIIVLNSIEVMKEAYIHKGNVFSGRPFMPLMDWLTHGKRSEIPQSIDIPPSLYPSVCLSHTHTHTHVSLSGILMVTYGKVWKEQRRFVLHTLRNFGLGKKSVEERVKEEAQYLVQELQQHEGNPFYPIHPIMNAVSNIICSIVFGDRFDYNNKRFAQLLELLNENIRLAGEPAAQIFNLFPFIKHFPGPHQKIHRNASALIEFVQESVVEHRNTLDPENLRDFIDAYLVEMNKHKSTDNATFHEENLIMTTLDLFFAGTDTTATTLRWGLIFMMDNPNVQERCHEEIVRVLGYDRAPSMDDRSRLPYTYATVHEIQRLGNIVPIGVVHETTQPTQLRGYNIAKGTMIMTNLTAVFTDKEYWKHPETFNPENFLDEEGQFCKQEHFIPFSLGPRVCLGESLARTELFLFFTSLIQHLQFSWPPGVPRPNMDGNMALLVLLLSLLLLEVFRMNSSRSCTPPGPTPLPFVGNAIQTTRDPMTCFRSLNQYGDMSTVYLGRKPIIVLNSMELMKEAYIHKGSVFSGRPFMPLMDWITHGYGNPFYPIHPIMNAVSNIICSIVFGDRFDYNNKRFAKLLELLNENIRLTGTAAAQIFNFFPFIKHIPGPHQKIHSNASALTGFIRKSVVEHRNTLDPENLRDFIDAYLVEMSKHKSEDNSTFHEENLVMTTLDLFFAGTDTTATTLRWGLIFMMDNPNVQERCHEEIVRVLGYDRAPSMDDRSRLPYTYATVHEIQRLGNIVPLGGVHETTQPTQLRGYNIAKGTMIMTNLTAVFTDKEYWKHPETFNPENFLDEEGQFCKQEHFIPFSLGPRVCLGESLARTELFLFFTSLIQHLQFSWPPGVPRPNMDGNMGIKICQHSTSERPLECHCP</sequence>
<comment type="cofactor">
    <cofactor evidence="1 27">
        <name>heme</name>
        <dbReference type="ChEBI" id="CHEBI:30413"/>
    </cofactor>
</comment>
<comment type="catalytic activity">
    <reaction evidence="21">
        <text>N-[(5Z,8Z,11Z,14Z)-eicosatetraenoyl]-serotonin + reduced [NADPH--hemoprotein reductase] + O2 = 2-oxo-N-[(5Z,8Z,11Z,14Z)-eicosatetraenoyl]-serotonin + oxidized [NADPH--hemoprotein reductase] + H2O + H(+)</text>
        <dbReference type="Rhea" id="RHEA:50296"/>
        <dbReference type="Rhea" id="RHEA-COMP:11964"/>
        <dbReference type="Rhea" id="RHEA-COMP:11965"/>
        <dbReference type="ChEBI" id="CHEBI:15377"/>
        <dbReference type="ChEBI" id="CHEBI:15378"/>
        <dbReference type="ChEBI" id="CHEBI:15379"/>
        <dbReference type="ChEBI" id="CHEBI:57618"/>
        <dbReference type="ChEBI" id="CHEBI:58210"/>
        <dbReference type="ChEBI" id="CHEBI:132255"/>
        <dbReference type="ChEBI" id="CHEBI:132256"/>
    </reaction>
    <physiologicalReaction direction="left-to-right" evidence="21">
        <dbReference type="Rhea" id="RHEA:50297"/>
    </physiologicalReaction>
</comment>
<keyword evidence="12 28" id="KW-1133">Transmembrane helix</keyword>
<feature type="binding site" description="axial binding residue" evidence="27">
    <location>
        <position position="956"/>
    </location>
    <ligand>
        <name>heme</name>
        <dbReference type="ChEBI" id="CHEBI:30413"/>
    </ligand>
    <ligandPart>
        <name>Fe</name>
        <dbReference type="ChEBI" id="CHEBI:18248"/>
    </ligandPart>
</feature>
<evidence type="ECO:0000256" key="9">
    <source>
        <dbReference type="ARBA" id="ARBA00022792"/>
    </source>
</evidence>